<dbReference type="PROSITE" id="PS52019">
    <property type="entry name" value="PKS_MFAS_DH"/>
    <property type="match status" value="1"/>
</dbReference>
<reference evidence="11 12" key="1">
    <citation type="submission" date="2018-06" db="EMBL/GenBank/DDBJ databases">
        <title>Complete Genomes of Monosporascus.</title>
        <authorList>
            <person name="Robinson A.J."/>
            <person name="Natvig D.O."/>
        </authorList>
    </citation>
    <scope>NUCLEOTIDE SEQUENCE [LARGE SCALE GENOMIC DNA]</scope>
    <source>
        <strain evidence="11 12">CBS 609.92</strain>
    </source>
</reference>
<dbReference type="InterPro" id="IPR013217">
    <property type="entry name" value="Methyltransf_12"/>
</dbReference>
<dbReference type="EMBL" id="QJNS01000001">
    <property type="protein sequence ID" value="RYO95444.1"/>
    <property type="molecule type" value="Genomic_DNA"/>
</dbReference>
<dbReference type="InterPro" id="IPR014030">
    <property type="entry name" value="Ketoacyl_synth_N"/>
</dbReference>
<gene>
    <name evidence="11" type="ORF">DL762_000006</name>
</gene>
<feature type="domain" description="Ketosynthase family 3 (KS3)" evidence="9">
    <location>
        <begin position="381"/>
        <end position="799"/>
    </location>
</feature>
<evidence type="ECO:0000313" key="12">
    <source>
        <dbReference type="Proteomes" id="UP000294003"/>
    </source>
</evidence>
<name>A0ABY0HN54_9PEZI</name>
<evidence type="ECO:0000256" key="1">
    <source>
        <dbReference type="ARBA" id="ARBA00022450"/>
    </source>
</evidence>
<dbReference type="SMART" id="SM00827">
    <property type="entry name" value="PKS_AT"/>
    <property type="match status" value="1"/>
</dbReference>
<dbReference type="Gene3D" id="3.30.70.3290">
    <property type="match status" value="1"/>
</dbReference>
<feature type="compositionally biased region" description="Polar residues" evidence="7">
    <location>
        <begin position="1760"/>
        <end position="1773"/>
    </location>
</feature>
<accession>A0ABY0HN54</accession>
<proteinExistence type="predicted"/>
<feature type="region of interest" description="Disordered" evidence="7">
    <location>
        <begin position="1859"/>
        <end position="1884"/>
    </location>
</feature>
<dbReference type="InterPro" id="IPR041068">
    <property type="entry name" value="HTH_51"/>
</dbReference>
<dbReference type="InterPro" id="IPR020841">
    <property type="entry name" value="PKS_Beta-ketoAc_synthase_dom"/>
</dbReference>
<feature type="domain" description="PKS/mFAS DH" evidence="10">
    <location>
        <begin position="1288"/>
        <end position="1595"/>
    </location>
</feature>
<dbReference type="SUPFAM" id="SSF47336">
    <property type="entry name" value="ACP-like"/>
    <property type="match status" value="2"/>
</dbReference>
<evidence type="ECO:0000256" key="6">
    <source>
        <dbReference type="PROSITE-ProRule" id="PRU01363"/>
    </source>
</evidence>
<dbReference type="PROSITE" id="PS00012">
    <property type="entry name" value="PHOSPHOPANTETHEINE"/>
    <property type="match status" value="2"/>
</dbReference>
<dbReference type="InterPro" id="IPR036291">
    <property type="entry name" value="NAD(P)-bd_dom_sf"/>
</dbReference>
<dbReference type="InterPro" id="IPR014043">
    <property type="entry name" value="Acyl_transferase_dom"/>
</dbReference>
<dbReference type="Pfam" id="PF07993">
    <property type="entry name" value="NAD_binding_4"/>
    <property type="match status" value="1"/>
</dbReference>
<feature type="compositionally biased region" description="Low complexity" evidence="7">
    <location>
        <begin position="1870"/>
        <end position="1884"/>
    </location>
</feature>
<dbReference type="InterPro" id="IPR042104">
    <property type="entry name" value="PKS_dehydratase_sf"/>
</dbReference>
<evidence type="ECO:0000313" key="11">
    <source>
        <dbReference type="EMBL" id="RYO95444.1"/>
    </source>
</evidence>
<dbReference type="InterPro" id="IPR016036">
    <property type="entry name" value="Malonyl_transacylase_ACP-bd"/>
</dbReference>
<dbReference type="InterPro" id="IPR036736">
    <property type="entry name" value="ACP-like_sf"/>
</dbReference>
<evidence type="ECO:0000259" key="10">
    <source>
        <dbReference type="PROSITE" id="PS52019"/>
    </source>
</evidence>
<feature type="compositionally biased region" description="Acidic residues" evidence="7">
    <location>
        <begin position="1739"/>
        <end position="1752"/>
    </location>
</feature>
<dbReference type="Pfam" id="PF00109">
    <property type="entry name" value="ketoacyl-synt"/>
    <property type="match status" value="1"/>
</dbReference>
<dbReference type="CDD" id="cd00833">
    <property type="entry name" value="PKS"/>
    <property type="match status" value="1"/>
</dbReference>
<feature type="active site" description="Proton acceptor; for dehydratase activity" evidence="6">
    <location>
        <position position="1324"/>
    </location>
</feature>
<dbReference type="InterPro" id="IPR001227">
    <property type="entry name" value="Ac_transferase_dom_sf"/>
</dbReference>
<feature type="region of interest" description="C-terminal hotdog fold" evidence="6">
    <location>
        <begin position="1447"/>
        <end position="1595"/>
    </location>
</feature>
<dbReference type="SUPFAM" id="SSF55048">
    <property type="entry name" value="Probable ACP-binding domain of malonyl-CoA ACP transacylase"/>
    <property type="match status" value="1"/>
</dbReference>
<keyword evidence="12" id="KW-1185">Reference proteome</keyword>
<dbReference type="PROSITE" id="PS50075">
    <property type="entry name" value="CARRIER"/>
    <property type="match status" value="2"/>
</dbReference>
<dbReference type="InterPro" id="IPR049900">
    <property type="entry name" value="PKS_mFAS_DH"/>
</dbReference>
<dbReference type="InterPro" id="IPR032088">
    <property type="entry name" value="SAT"/>
</dbReference>
<keyword evidence="5" id="KW-0012">Acyltransferase</keyword>
<dbReference type="InterPro" id="IPR029063">
    <property type="entry name" value="SAM-dependent_MTases_sf"/>
</dbReference>
<evidence type="ECO:0000259" key="8">
    <source>
        <dbReference type="PROSITE" id="PS50075"/>
    </source>
</evidence>
<dbReference type="Gene3D" id="3.40.47.10">
    <property type="match status" value="1"/>
</dbReference>
<evidence type="ECO:0008006" key="13">
    <source>
        <dbReference type="Google" id="ProtNLM"/>
    </source>
</evidence>
<dbReference type="SMART" id="SM00825">
    <property type="entry name" value="PKS_KS"/>
    <property type="match status" value="1"/>
</dbReference>
<evidence type="ECO:0000256" key="4">
    <source>
        <dbReference type="ARBA" id="ARBA00023268"/>
    </source>
</evidence>
<dbReference type="InterPro" id="IPR016039">
    <property type="entry name" value="Thiolase-like"/>
</dbReference>
<dbReference type="Gene3D" id="3.40.50.720">
    <property type="entry name" value="NAD(P)-binding Rossmann-like Domain"/>
    <property type="match status" value="1"/>
</dbReference>
<dbReference type="PROSITE" id="PS52004">
    <property type="entry name" value="KS3_2"/>
    <property type="match status" value="1"/>
</dbReference>
<dbReference type="InterPro" id="IPR014031">
    <property type="entry name" value="Ketoacyl_synth_C"/>
</dbReference>
<dbReference type="Gene3D" id="1.10.1200.10">
    <property type="entry name" value="ACP-like"/>
    <property type="match status" value="2"/>
</dbReference>
<dbReference type="InterPro" id="IPR020806">
    <property type="entry name" value="PKS_PP-bd"/>
</dbReference>
<dbReference type="Proteomes" id="UP000294003">
    <property type="component" value="Unassembled WGS sequence"/>
</dbReference>
<dbReference type="Pfam" id="PF16073">
    <property type="entry name" value="SAT"/>
    <property type="match status" value="1"/>
</dbReference>
<dbReference type="InterPro" id="IPR006162">
    <property type="entry name" value="Ppantetheine_attach_site"/>
</dbReference>
<evidence type="ECO:0000256" key="2">
    <source>
        <dbReference type="ARBA" id="ARBA00022553"/>
    </source>
</evidence>
<dbReference type="Pfam" id="PF00550">
    <property type="entry name" value="PP-binding"/>
    <property type="match status" value="2"/>
</dbReference>
<dbReference type="InterPro" id="IPR009081">
    <property type="entry name" value="PP-bd_ACP"/>
</dbReference>
<dbReference type="SMART" id="SM00823">
    <property type="entry name" value="PKS_PP"/>
    <property type="match status" value="2"/>
</dbReference>
<dbReference type="InterPro" id="IPR050444">
    <property type="entry name" value="Polyketide_Synthase"/>
</dbReference>
<dbReference type="SUPFAM" id="SSF53901">
    <property type="entry name" value="Thiolase-like"/>
    <property type="match status" value="1"/>
</dbReference>
<dbReference type="Pfam" id="PF02801">
    <property type="entry name" value="Ketoacyl-synt_C"/>
    <property type="match status" value="1"/>
</dbReference>
<feature type="domain" description="Carrier" evidence="8">
    <location>
        <begin position="1780"/>
        <end position="1857"/>
    </location>
</feature>
<keyword evidence="1" id="KW-0596">Phosphopantetheine</keyword>
<evidence type="ECO:0000259" key="9">
    <source>
        <dbReference type="PROSITE" id="PS52004"/>
    </source>
</evidence>
<dbReference type="Pfam" id="PF18558">
    <property type="entry name" value="HTH_51"/>
    <property type="match status" value="1"/>
</dbReference>
<feature type="region of interest" description="N-terminal hotdog fold" evidence="6">
    <location>
        <begin position="1288"/>
        <end position="1421"/>
    </location>
</feature>
<dbReference type="Gene3D" id="3.40.366.10">
    <property type="entry name" value="Malonyl-Coenzyme A Acyl Carrier Protein, domain 2"/>
    <property type="match status" value="2"/>
</dbReference>
<dbReference type="SUPFAM" id="SSF52151">
    <property type="entry name" value="FabD/lysophospholipase-like"/>
    <property type="match status" value="1"/>
</dbReference>
<keyword evidence="4" id="KW-0511">Multifunctional enzyme</keyword>
<dbReference type="Gene3D" id="3.40.50.150">
    <property type="entry name" value="Vaccinia Virus protein VP39"/>
    <property type="match status" value="1"/>
</dbReference>
<dbReference type="SUPFAM" id="SSF53335">
    <property type="entry name" value="S-adenosyl-L-methionine-dependent methyltransferases"/>
    <property type="match status" value="1"/>
</dbReference>
<keyword evidence="3" id="KW-0808">Transferase</keyword>
<feature type="active site" description="Proton donor; for dehydratase activity" evidence="6">
    <location>
        <position position="1504"/>
    </location>
</feature>
<keyword evidence="2" id="KW-0597">Phosphoprotein</keyword>
<sequence length="2688" mass="293058">MVDCIARARHSNSVLLFGSQALSPKDDILESVRSRVLSSDDNLWILEVLADLPEWLAQLKGISSAFDGNAEKMLGDLNIWFRTRRPPSAAFRSFNVVLTPLTIINQLLQYVAFLKVAYPEVDPNGRFGMPRHTTETVGFCTGLLSASAISCAWDRESFEKYGASAIRVAMLCGLVVDAQNHSLEDGRAMSLATVWHSPEARKKMSEVLDRFPEAYLSVHYDENRATLTLPVKSVTEVQQQLKAIGVITAEVGLQGRFHWPGHEEGTEKAIAFADSHPEFQFLEAKSLVLPTRSNSDRDFTGALHREVIRSILLEPPQWYQTVRRVQDSTLRNGNSVLISFGLDQYVPPSLLKKLTPQLVKMSELERQAAGAGAVGTTAYADTDIAIVGMSCKVAGADNLDEFWQILCEGKSQHREVPSDRFTFKSAYRQADGARKWFGNFINHYDTFDHKFFKKTPREAASMDPQQRQVLQVAYQAVEQSGYFRKTQPDTHVGCYIGVCAVDYENNIACHPANAFSATGTLRGFIAGKISHFFGWTGPGLTLDSACSSSLVSVHLACQAILNGECNAAVAGGTHVMTSPLCYQNLAGASFLSKTGQCKPFDAAADGYCRGEGCATVFLKKLSTAIADGDQILGVIPSTAVQQNENCTPIVVPNAPSLTDLFKKVIKKARLRPEQIGVVEAHGTGTAVGDPAEYDSIRQVVGGDVTKRTSQLMLSSVKGLIGHLECTSGVVSLVKTVLMIMNGAIPPQASFNTLNPAVKASASDRITIPTCMTPWGPGFRAALINNYGASGSNASMVVVEAPSRGHVLEWAATEEPTVRRPFRICGLDDESLAAYASALRRFVRKHETASLADLSFNLARQSNRTLPRRQLFTSGSLRELDERLAALERSHPPWPNSTRPDNSPPVVLCFGGQISKFVGLDRRVYEHVGILRQYLDQCDHVCRSLGVGSIFPHIFQREPIGDTVQLQTALFAIQYSSAKCWIDSGVQPVAVLGHSFGELTALCIAGVLSLPHALDMVAARARIIRDQWGADKGAMMAIEANLQDVERLVRLANATLGEGQEPAVIACFNGPRSFTLAGSTAAIDAAANVLSGDSSFSAKTKRLTVTHAFHSTLVEPLMSSLKESAVDLKFERPTMEWARCTKAASEADITADFFGEHMRQPVYFDHCVQRLAARWPECVWLEGGSSSTVTTMISRALAAPQKYSFVPVNITSDAAYDNLADTTVKLWAAGVDVTYWAHSNMQTSQYSIQLLPPYQFAKSKHWIELKEGASLPVEAASKTPVVSKPEQMPDTLLTFVGYQDGAAKRHARFRVNTMIPQFEKLMTGHMTAHTAPICPATVQMDLAIDGVSQLASLGTDFNPEIYDIDNLAPICMNPSLNVWLDLEVSGSRPGEWLFKLTSTSGPSSRTPATHTSGRIVPSVKDLSTELDLSRYQRIISHDRCLELLNSSDPDDVIQGRNIYKAFADVVDYGEQYRGVFKLVGKGNMSAGHVVKGYNSKTWFDAHLSDAFCQVGGIFVNCMTDRTPSAIYICRGLERWMRSIELLKGRPQSYDVLAFHNGSTANGGFLTDVFVFHPNTGALVEAILGLDYVQVPKASMSKLLNRLTNAVQAAPSPGVAAERAAVANVTQAAVPALKVSAPAPVKKSELRKTKHSKAPRAPDDDLLPKLKAIISELSGVEQDDITLERSLADLGIDSLMGMELVTELESKFKCTFSLDEAAEVTNMKGLVECVRKTIGATDTGAADEEEEEEEEDSSDSAHDFHNTMSATPAESITSVEDSATVSATGRAKLDIFGILADCIGIERHELSPTAVLSEFGVDSLMAMEIRAGLESDFGVELDEHLVIEGMTAAALDEIINGTGSASEPAAVHGADPAAPQASALPPQPAALSQPKDQLQVSLATITEAFNEIKVQTDQRIADGGSANYIADVLPKQNELCVSITLEAFEKLGCSIKQARSGEKVRLFDYVPAHKHLVHYLCEMLEKESGLCKFSDGFFTRTDKAYSVRSSQTVLEDLQRTAPNEASANTMTYYAGSHLPDILTGKTDGIKLIFGSEKGRNLVSGVYGDWPLNRIYYRQMEAFLSALIKRLPLETEGPFKILEMGAGTGGTTKWLVPLLASLGKPVEYTFTDLAPSFVAAARKRFKAYPFMKFRTHDIENEPASDLLGTQHMVIASNAVHATHSMVKSTANIRKALQPNGILMMLEMTDTLYWVDVIFGLFEGWWLFDDGRKHAVASETRWRQAMEAAGYGFTDWTDGSRPENKVERLLIGVSCEKHPTSSSQDLDTRQAAVDEYVNQMAMDLRAAPPSSTRGAQAEGCSVLVTGGTGSLGSHLVANLAERANVDQVIVLNRSSDTDAMQRQLEAFTSRNLSLNAAALKKLTVYGTDLSKPGLGLSLDTYTAVVSTTTHIIHSAWAMSAKRPIRGFESQFHIMRNMIKLARDASANLPPSKKVHFQFVSSIAVVGHYPLRYNTPHVPEVRVDIGAVLPNGYGDAKYACERALDETLHKHPERFATSCVRIGQIAGATASGYWNPQEHLPFLLKSAQTLQRLPHFEGLLSWTPVDCVAGTLADLVLTREPYSFYNIDNPVRQQWSDMLPVLADGLGVNPAGGIIPFKDWVERVRTTPGGLGSGNPASMLVDFLEGNFERMSCGGLLLATAHSTEHSTTLASTGPVSAELARRFVQYWKDIGFLHEV</sequence>
<dbReference type="PANTHER" id="PTHR45681:SF6">
    <property type="entry name" value="POLYKETIDE SYNTHASE 37"/>
    <property type="match status" value="1"/>
</dbReference>
<dbReference type="InterPro" id="IPR013120">
    <property type="entry name" value="FAR_NAD-bd"/>
</dbReference>
<evidence type="ECO:0000256" key="5">
    <source>
        <dbReference type="ARBA" id="ARBA00023315"/>
    </source>
</evidence>
<feature type="region of interest" description="Disordered" evidence="7">
    <location>
        <begin position="1735"/>
        <end position="1773"/>
    </location>
</feature>
<dbReference type="Pfam" id="PF08242">
    <property type="entry name" value="Methyltransf_12"/>
    <property type="match status" value="1"/>
</dbReference>
<dbReference type="PANTHER" id="PTHR45681">
    <property type="entry name" value="POLYKETIDE SYNTHASE 44-RELATED"/>
    <property type="match status" value="1"/>
</dbReference>
<dbReference type="Pfam" id="PF00698">
    <property type="entry name" value="Acyl_transf_1"/>
    <property type="match status" value="1"/>
</dbReference>
<evidence type="ECO:0000256" key="7">
    <source>
        <dbReference type="SAM" id="MobiDB-lite"/>
    </source>
</evidence>
<protein>
    <recommendedName>
        <fullName evidence="13">Carrier domain-containing protein</fullName>
    </recommendedName>
</protein>
<comment type="caution">
    <text evidence="11">The sequence shown here is derived from an EMBL/GenBank/DDBJ whole genome shotgun (WGS) entry which is preliminary data.</text>
</comment>
<organism evidence="11 12">
    <name type="scientific">Monosporascus cannonballus</name>
    <dbReference type="NCBI Taxonomy" id="155416"/>
    <lineage>
        <taxon>Eukaryota</taxon>
        <taxon>Fungi</taxon>
        <taxon>Dikarya</taxon>
        <taxon>Ascomycota</taxon>
        <taxon>Pezizomycotina</taxon>
        <taxon>Sordariomycetes</taxon>
        <taxon>Xylariomycetidae</taxon>
        <taxon>Xylariales</taxon>
        <taxon>Xylariales incertae sedis</taxon>
        <taxon>Monosporascus</taxon>
    </lineage>
</organism>
<feature type="domain" description="Carrier" evidence="8">
    <location>
        <begin position="1658"/>
        <end position="1732"/>
    </location>
</feature>
<evidence type="ECO:0000256" key="3">
    <source>
        <dbReference type="ARBA" id="ARBA00022679"/>
    </source>
</evidence>
<dbReference type="Gene3D" id="3.10.129.110">
    <property type="entry name" value="Polyketide synthase dehydratase"/>
    <property type="match status" value="1"/>
</dbReference>
<dbReference type="InterPro" id="IPR016035">
    <property type="entry name" value="Acyl_Trfase/lysoPLipase"/>
</dbReference>
<dbReference type="SUPFAM" id="SSF51735">
    <property type="entry name" value="NAD(P)-binding Rossmann-fold domains"/>
    <property type="match status" value="1"/>
</dbReference>